<sequence length="198" mass="23741">MDLFIAKEALDILSYKSTLGKSLKQISLRDTPLELILEDIARYRASYIDVLVQGNLIGSRFKSDDSIMRKYEKTIRTGGGFKQCFNDILGFRLRFEKYPEQYPEYFRVVDLRKGKKVDDGYHAIHLYYQRDNLAYPIEVQLWCEKDYLFNIWSHQYVYKYKEPEIGKRLYMEYIENLITNEQEFVERLKYWEGGSDGR</sequence>
<evidence type="ECO:0000313" key="2">
    <source>
        <dbReference type="Proteomes" id="UP000245412"/>
    </source>
</evidence>
<reference evidence="1 2" key="1">
    <citation type="submission" date="2018-05" db="EMBL/GenBank/DDBJ databases">
        <authorList>
            <person name="Goeker M."/>
            <person name="Huntemann M."/>
            <person name="Clum A."/>
            <person name="Pillay M."/>
            <person name="Palaniappan K."/>
            <person name="Varghese N."/>
            <person name="Mikhailova N."/>
            <person name="Stamatis D."/>
            <person name="Reddy T."/>
            <person name="Daum C."/>
            <person name="Shapiro N."/>
            <person name="Ivanova N."/>
            <person name="Kyrpides N."/>
            <person name="Woyke T."/>
        </authorList>
    </citation>
    <scope>NUCLEOTIDE SEQUENCE [LARGE SCALE GENOMIC DNA]</scope>
    <source>
        <strain evidence="1 2">DSM 26524</strain>
    </source>
</reference>
<name>A0AB73T9B5_9FIRM</name>
<accession>A0AB73T9B5</accession>
<organism evidence="1 2">
    <name type="scientific">Murimonas intestini</name>
    <dbReference type="NCBI Taxonomy" id="1337051"/>
    <lineage>
        <taxon>Bacteria</taxon>
        <taxon>Bacillati</taxon>
        <taxon>Bacillota</taxon>
        <taxon>Clostridia</taxon>
        <taxon>Lachnospirales</taxon>
        <taxon>Lachnospiraceae</taxon>
        <taxon>Murimonas</taxon>
    </lineage>
</organism>
<comment type="caution">
    <text evidence="1">The sequence shown here is derived from an EMBL/GenBank/DDBJ whole genome shotgun (WGS) entry which is preliminary data.</text>
</comment>
<proteinExistence type="predicted"/>
<evidence type="ECO:0000313" key="1">
    <source>
        <dbReference type="EMBL" id="PWJ78807.1"/>
    </source>
</evidence>
<evidence type="ECO:0008006" key="3">
    <source>
        <dbReference type="Google" id="ProtNLM"/>
    </source>
</evidence>
<dbReference type="Proteomes" id="UP000245412">
    <property type="component" value="Unassembled WGS sequence"/>
</dbReference>
<dbReference type="RefSeq" id="WP_257497424.1">
    <property type="nucleotide sequence ID" value="NZ_JANKBI010000001.1"/>
</dbReference>
<protein>
    <recommendedName>
        <fullName evidence="3">RelA/SpoT domain-containing protein</fullName>
    </recommendedName>
</protein>
<dbReference type="InterPro" id="IPR043519">
    <property type="entry name" value="NT_sf"/>
</dbReference>
<dbReference type="AlphaFoldDB" id="A0AB73T9B5"/>
<dbReference type="SUPFAM" id="SSF81301">
    <property type="entry name" value="Nucleotidyltransferase"/>
    <property type="match status" value="1"/>
</dbReference>
<keyword evidence="2" id="KW-1185">Reference proteome</keyword>
<gene>
    <name evidence="1" type="ORF">C7383_101176</name>
</gene>
<dbReference type="EMBL" id="QGGY01000001">
    <property type="protein sequence ID" value="PWJ78807.1"/>
    <property type="molecule type" value="Genomic_DNA"/>
</dbReference>